<evidence type="ECO:0000256" key="6">
    <source>
        <dbReference type="HAMAP-Rule" id="MF_00265"/>
    </source>
</evidence>
<dbReference type="Pfam" id="PF01850">
    <property type="entry name" value="PIN"/>
    <property type="match status" value="1"/>
</dbReference>
<evidence type="ECO:0000256" key="4">
    <source>
        <dbReference type="ARBA" id="ARBA00022801"/>
    </source>
</evidence>
<dbReference type="InterPro" id="IPR002716">
    <property type="entry name" value="PIN_dom"/>
</dbReference>
<dbReference type="InterPro" id="IPR051749">
    <property type="entry name" value="PINc/VapC_TA_RNase"/>
</dbReference>
<keyword evidence="6" id="KW-0800">Toxin</keyword>
<accession>A0A1G7GBT7</accession>
<dbReference type="InterPro" id="IPR029060">
    <property type="entry name" value="PIN-like_dom_sf"/>
</dbReference>
<evidence type="ECO:0000256" key="2">
    <source>
        <dbReference type="ARBA" id="ARBA00022722"/>
    </source>
</evidence>
<dbReference type="EMBL" id="WSUT01000005">
    <property type="protein sequence ID" value="MWC42799.1"/>
    <property type="molecule type" value="Genomic_DNA"/>
</dbReference>
<evidence type="ECO:0000313" key="8">
    <source>
        <dbReference type="EMBL" id="MWC42799.1"/>
    </source>
</evidence>
<dbReference type="Proteomes" id="UP000323502">
    <property type="component" value="Unassembled WGS sequence"/>
</dbReference>
<comment type="function">
    <text evidence="6">Toxic component of a toxin-antitoxin (TA) system. An RNase.</text>
</comment>
<dbReference type="HAMAP" id="MF_00265">
    <property type="entry name" value="VapC_Nob1"/>
    <property type="match status" value="1"/>
</dbReference>
<keyword evidence="5 6" id="KW-0460">Magnesium</keyword>
<dbReference type="EMBL" id="FNBI01000001">
    <property type="protein sequence ID" value="SDE85571.1"/>
    <property type="molecule type" value="Genomic_DNA"/>
</dbReference>
<comment type="cofactor">
    <cofactor evidence="6">
        <name>Mg(2+)</name>
        <dbReference type="ChEBI" id="CHEBI:18420"/>
    </cofactor>
</comment>
<evidence type="ECO:0000256" key="1">
    <source>
        <dbReference type="ARBA" id="ARBA00022649"/>
    </source>
</evidence>
<proteinExistence type="inferred from homology"/>
<dbReference type="EC" id="3.1.-.-" evidence="6"/>
<feature type="binding site" evidence="6">
    <location>
        <position position="96"/>
    </location>
    <ligand>
        <name>Mg(2+)</name>
        <dbReference type="ChEBI" id="CHEBI:18420"/>
    </ligand>
</feature>
<name>A0A1G7GBT7_9SPHN</name>
<keyword evidence="10" id="KW-1185">Reference proteome</keyword>
<reference evidence="8 11" key="2">
    <citation type="submission" date="2019-12" db="EMBL/GenBank/DDBJ databases">
        <authorList>
            <person name="Zheng J."/>
        </authorList>
    </citation>
    <scope>NUCLEOTIDE SEQUENCE [LARGE SCALE GENOMIC DNA]</scope>
    <source>
        <strain evidence="8 11">DSM 27347</strain>
    </source>
</reference>
<keyword evidence="1 6" id="KW-1277">Toxin-antitoxin system</keyword>
<organism evidence="9 10">
    <name type="scientific">Sphingomonas carotinifaciens</name>
    <dbReference type="NCBI Taxonomy" id="1166323"/>
    <lineage>
        <taxon>Bacteria</taxon>
        <taxon>Pseudomonadati</taxon>
        <taxon>Pseudomonadota</taxon>
        <taxon>Alphaproteobacteria</taxon>
        <taxon>Sphingomonadales</taxon>
        <taxon>Sphingomonadaceae</taxon>
        <taxon>Sphingomonas</taxon>
    </lineage>
</organism>
<evidence type="ECO:0000313" key="11">
    <source>
        <dbReference type="Proteomes" id="UP000436801"/>
    </source>
</evidence>
<dbReference type="InterPro" id="IPR022907">
    <property type="entry name" value="VapC_family"/>
</dbReference>
<feature type="binding site" evidence="6">
    <location>
        <position position="5"/>
    </location>
    <ligand>
        <name>Mg(2+)</name>
        <dbReference type="ChEBI" id="CHEBI:18420"/>
    </ligand>
</feature>
<comment type="similarity">
    <text evidence="6">Belongs to the PINc/VapC protein family.</text>
</comment>
<dbReference type="OrthoDB" id="9811788at2"/>
<dbReference type="PANTHER" id="PTHR42740">
    <property type="entry name" value="RIBONUCLEASE VAPC3"/>
    <property type="match status" value="1"/>
</dbReference>
<evidence type="ECO:0000259" key="7">
    <source>
        <dbReference type="Pfam" id="PF01850"/>
    </source>
</evidence>
<dbReference type="CDD" id="cd18760">
    <property type="entry name" value="PIN_MtVapC3-like"/>
    <property type="match status" value="1"/>
</dbReference>
<dbReference type="GO" id="GO:0000287">
    <property type="term" value="F:magnesium ion binding"/>
    <property type="evidence" value="ECO:0007669"/>
    <property type="project" value="UniProtKB-UniRule"/>
</dbReference>
<protein>
    <recommendedName>
        <fullName evidence="6">Ribonuclease VapC</fullName>
        <shortName evidence="6">RNase VapC</shortName>
        <ecNumber evidence="6">3.1.-.-</ecNumber>
    </recommendedName>
    <alternativeName>
        <fullName evidence="6">Toxin VapC</fullName>
    </alternativeName>
</protein>
<keyword evidence="3 6" id="KW-0479">Metal-binding</keyword>
<dbReference type="GO" id="GO:0016787">
    <property type="term" value="F:hydrolase activity"/>
    <property type="evidence" value="ECO:0007669"/>
    <property type="project" value="UniProtKB-KW"/>
</dbReference>
<dbReference type="AlphaFoldDB" id="A0A1G7GBT7"/>
<dbReference type="PANTHER" id="PTHR42740:SF1">
    <property type="entry name" value="RIBONUCLEASE VAPC3"/>
    <property type="match status" value="1"/>
</dbReference>
<dbReference type="GO" id="GO:0090729">
    <property type="term" value="F:toxin activity"/>
    <property type="evidence" value="ECO:0007669"/>
    <property type="project" value="UniProtKB-KW"/>
</dbReference>
<dbReference type="GO" id="GO:0004540">
    <property type="term" value="F:RNA nuclease activity"/>
    <property type="evidence" value="ECO:0007669"/>
    <property type="project" value="InterPro"/>
</dbReference>
<feature type="domain" description="PIN" evidence="7">
    <location>
        <begin position="2"/>
        <end position="118"/>
    </location>
</feature>
<sequence>MILVDSSVWIDYLTGRPSRQADHLDTILDKRPIGIPDLVLTEVLQGCRTDAEYRRLHGRMTVYPVVPVGGERCAVEAAHHYRTLRTLGITIRKTIDTLIATRCILDGTPLLYSDRDFDPFVRHLGLIPVLEPASGVN</sequence>
<evidence type="ECO:0000256" key="5">
    <source>
        <dbReference type="ARBA" id="ARBA00022842"/>
    </source>
</evidence>
<dbReference type="SUPFAM" id="SSF88723">
    <property type="entry name" value="PIN domain-like"/>
    <property type="match status" value="1"/>
</dbReference>
<reference evidence="9 10" key="1">
    <citation type="submission" date="2016-10" db="EMBL/GenBank/DDBJ databases">
        <authorList>
            <person name="Varghese N."/>
            <person name="Submissions S."/>
        </authorList>
    </citation>
    <scope>NUCLEOTIDE SEQUENCE [LARGE SCALE GENOMIC DNA]</scope>
    <source>
        <strain evidence="9 10">S7-754</strain>
    </source>
</reference>
<evidence type="ECO:0000313" key="9">
    <source>
        <dbReference type="EMBL" id="SDE85571.1"/>
    </source>
</evidence>
<dbReference type="Proteomes" id="UP000436801">
    <property type="component" value="Unassembled WGS sequence"/>
</dbReference>
<keyword evidence="2 6" id="KW-0540">Nuclease</keyword>
<dbReference type="Gene3D" id="3.40.50.1010">
    <property type="entry name" value="5'-nuclease"/>
    <property type="match status" value="1"/>
</dbReference>
<evidence type="ECO:0000313" key="10">
    <source>
        <dbReference type="Proteomes" id="UP000323502"/>
    </source>
</evidence>
<evidence type="ECO:0000256" key="3">
    <source>
        <dbReference type="ARBA" id="ARBA00022723"/>
    </source>
</evidence>
<keyword evidence="4 6" id="KW-0378">Hydrolase</keyword>
<gene>
    <name evidence="6" type="primary">vapC</name>
    <name evidence="8" type="ORF">GQR91_03890</name>
    <name evidence="9" type="ORF">SAMN05216557_101806</name>
</gene>
<dbReference type="RefSeq" id="WP_149681232.1">
    <property type="nucleotide sequence ID" value="NZ_FNBI01000001.1"/>
</dbReference>